<reference evidence="1" key="1">
    <citation type="journal article" date="2015" name="Nature">
        <title>Complex archaea that bridge the gap between prokaryotes and eukaryotes.</title>
        <authorList>
            <person name="Spang A."/>
            <person name="Saw J.H."/>
            <person name="Jorgensen S.L."/>
            <person name="Zaremba-Niedzwiedzka K."/>
            <person name="Martijn J."/>
            <person name="Lind A.E."/>
            <person name="van Eijk R."/>
            <person name="Schleper C."/>
            <person name="Guy L."/>
            <person name="Ettema T.J."/>
        </authorList>
    </citation>
    <scope>NUCLEOTIDE SEQUENCE</scope>
</reference>
<protein>
    <submittedName>
        <fullName evidence="1">Uncharacterized protein</fullName>
    </submittedName>
</protein>
<sequence length="194" mass="21472">MVFNIKIKAPKLPRSLRGDVPRGIFNQEIRLGVGRGSTHMLRAARKAIPSVTGKTAKGWERITVRRRGNTIRGGIINRDPTAIVAHVLEKGTRRNPFPPVGGTGQEPALAEWIRRSGVNFTVKDKAGAAPRSANLGNLRDLKKLAFVIGRRIKRRGLPRPGVKAKIFTRALKQALPKVRAEMKKVVTRIVRKFG</sequence>
<gene>
    <name evidence="1" type="ORF">LCGC14_0628120</name>
</gene>
<proteinExistence type="predicted"/>
<accession>A0A0F9RM81</accession>
<evidence type="ECO:0000313" key="1">
    <source>
        <dbReference type="EMBL" id="KKN50892.1"/>
    </source>
</evidence>
<organism evidence="1">
    <name type="scientific">marine sediment metagenome</name>
    <dbReference type="NCBI Taxonomy" id="412755"/>
    <lineage>
        <taxon>unclassified sequences</taxon>
        <taxon>metagenomes</taxon>
        <taxon>ecological metagenomes</taxon>
    </lineage>
</organism>
<comment type="caution">
    <text evidence="1">The sequence shown here is derived from an EMBL/GenBank/DDBJ whole genome shotgun (WGS) entry which is preliminary data.</text>
</comment>
<dbReference type="AlphaFoldDB" id="A0A0F9RM81"/>
<name>A0A0F9RM81_9ZZZZ</name>
<dbReference type="EMBL" id="LAZR01001090">
    <property type="protein sequence ID" value="KKN50892.1"/>
    <property type="molecule type" value="Genomic_DNA"/>
</dbReference>